<dbReference type="OrthoDB" id="6690226at2759"/>
<dbReference type="PANTHER" id="PTHR45913:SF22">
    <property type="entry name" value="SCAN BOX DOMAIN-CONTAINING PROTEIN"/>
    <property type="match status" value="1"/>
</dbReference>
<evidence type="ECO:0000313" key="1">
    <source>
        <dbReference type="EMBL" id="RUS72151.1"/>
    </source>
</evidence>
<protein>
    <recommendedName>
        <fullName evidence="3">HAT C-terminal dimerisation domain-containing protein</fullName>
    </recommendedName>
</protein>
<name>A0A433SS99_ELYCH</name>
<dbReference type="Proteomes" id="UP000271974">
    <property type="component" value="Unassembled WGS sequence"/>
</dbReference>
<keyword evidence="2" id="KW-1185">Reference proteome</keyword>
<dbReference type="PANTHER" id="PTHR45913">
    <property type="entry name" value="EPM2A-INTERACTING PROTEIN 1"/>
    <property type="match status" value="1"/>
</dbReference>
<reference evidence="1 2" key="1">
    <citation type="submission" date="2019-01" db="EMBL/GenBank/DDBJ databases">
        <title>A draft genome assembly of the solar-powered sea slug Elysia chlorotica.</title>
        <authorList>
            <person name="Cai H."/>
            <person name="Li Q."/>
            <person name="Fang X."/>
            <person name="Li J."/>
            <person name="Curtis N.E."/>
            <person name="Altenburger A."/>
            <person name="Shibata T."/>
            <person name="Feng M."/>
            <person name="Maeda T."/>
            <person name="Schwartz J.A."/>
            <person name="Shigenobu S."/>
            <person name="Lundholm N."/>
            <person name="Nishiyama T."/>
            <person name="Yang H."/>
            <person name="Hasebe M."/>
            <person name="Li S."/>
            <person name="Pierce S.K."/>
            <person name="Wang J."/>
        </authorList>
    </citation>
    <scope>NUCLEOTIDE SEQUENCE [LARGE SCALE GENOMIC DNA]</scope>
    <source>
        <strain evidence="1">EC2010</strain>
        <tissue evidence="1">Whole organism of an adult</tissue>
    </source>
</reference>
<dbReference type="AlphaFoldDB" id="A0A433SS99"/>
<dbReference type="EMBL" id="RQTK01001105">
    <property type="protein sequence ID" value="RUS72151.1"/>
    <property type="molecule type" value="Genomic_DNA"/>
</dbReference>
<sequence length="134" mass="15306">MVISKRLQAIIAKSKHLVAKNISEPLNVAMSTMITAVNKIKAHALNSRLFKKLRCENDEEFDRLLIHTEAVKIFIIAFPTSYLVERGFSVVSQILTKSRNRLNVVERGDLRLQLTSMTPDVQQLMSQRQIHPSH</sequence>
<gene>
    <name evidence="1" type="ORF">EGW08_020093</name>
</gene>
<accession>A0A433SS99</accession>
<proteinExistence type="predicted"/>
<evidence type="ECO:0000313" key="2">
    <source>
        <dbReference type="Proteomes" id="UP000271974"/>
    </source>
</evidence>
<organism evidence="1 2">
    <name type="scientific">Elysia chlorotica</name>
    <name type="common">Eastern emerald elysia</name>
    <name type="synonym">Sea slug</name>
    <dbReference type="NCBI Taxonomy" id="188477"/>
    <lineage>
        <taxon>Eukaryota</taxon>
        <taxon>Metazoa</taxon>
        <taxon>Spiralia</taxon>
        <taxon>Lophotrochozoa</taxon>
        <taxon>Mollusca</taxon>
        <taxon>Gastropoda</taxon>
        <taxon>Heterobranchia</taxon>
        <taxon>Euthyneura</taxon>
        <taxon>Panpulmonata</taxon>
        <taxon>Sacoglossa</taxon>
        <taxon>Placobranchoidea</taxon>
        <taxon>Plakobranchidae</taxon>
        <taxon>Elysia</taxon>
    </lineage>
</organism>
<comment type="caution">
    <text evidence="1">The sequence shown here is derived from an EMBL/GenBank/DDBJ whole genome shotgun (WGS) entry which is preliminary data.</text>
</comment>
<evidence type="ECO:0008006" key="3">
    <source>
        <dbReference type="Google" id="ProtNLM"/>
    </source>
</evidence>